<dbReference type="PANTHER" id="PTHR46512:SF9">
    <property type="entry name" value="PEPTIDYLPROLYL ISOMERASE"/>
    <property type="match status" value="1"/>
</dbReference>
<dbReference type="Proteomes" id="UP000799437">
    <property type="component" value="Unassembled WGS sequence"/>
</dbReference>
<dbReference type="EMBL" id="ML996578">
    <property type="protein sequence ID" value="KAF2755251.1"/>
    <property type="molecule type" value="Genomic_DNA"/>
</dbReference>
<gene>
    <name evidence="1" type="ORF">EJ05DRAFT_127727</name>
</gene>
<proteinExistence type="predicted"/>
<reference evidence="1" key="1">
    <citation type="journal article" date="2020" name="Stud. Mycol.">
        <title>101 Dothideomycetes genomes: a test case for predicting lifestyles and emergence of pathogens.</title>
        <authorList>
            <person name="Haridas S."/>
            <person name="Albert R."/>
            <person name="Binder M."/>
            <person name="Bloem J."/>
            <person name="Labutti K."/>
            <person name="Salamov A."/>
            <person name="Andreopoulos B."/>
            <person name="Baker S."/>
            <person name="Barry K."/>
            <person name="Bills G."/>
            <person name="Bluhm B."/>
            <person name="Cannon C."/>
            <person name="Castanera R."/>
            <person name="Culley D."/>
            <person name="Daum C."/>
            <person name="Ezra D."/>
            <person name="Gonzalez J."/>
            <person name="Henrissat B."/>
            <person name="Kuo A."/>
            <person name="Liang C."/>
            <person name="Lipzen A."/>
            <person name="Lutzoni F."/>
            <person name="Magnuson J."/>
            <person name="Mondo S."/>
            <person name="Nolan M."/>
            <person name="Ohm R."/>
            <person name="Pangilinan J."/>
            <person name="Park H.-J."/>
            <person name="Ramirez L."/>
            <person name="Alfaro M."/>
            <person name="Sun H."/>
            <person name="Tritt A."/>
            <person name="Yoshinaga Y."/>
            <person name="Zwiers L.-H."/>
            <person name="Turgeon B."/>
            <person name="Goodwin S."/>
            <person name="Spatafora J."/>
            <person name="Crous P."/>
            <person name="Grigoriev I."/>
        </authorList>
    </citation>
    <scope>NUCLEOTIDE SEQUENCE</scope>
    <source>
        <strain evidence="1">CBS 121739</strain>
    </source>
</reference>
<dbReference type="AlphaFoldDB" id="A0A6A6W2K0"/>
<dbReference type="OrthoDB" id="5229512at2759"/>
<dbReference type="SUPFAM" id="SSF48452">
    <property type="entry name" value="TPR-like"/>
    <property type="match status" value="1"/>
</dbReference>
<keyword evidence="2" id="KW-1185">Reference proteome</keyword>
<dbReference type="PANTHER" id="PTHR46512">
    <property type="entry name" value="PEPTIDYLPROLYL ISOMERASE"/>
    <property type="match status" value="1"/>
</dbReference>
<name>A0A6A6W2K0_9PEZI</name>
<dbReference type="RefSeq" id="XP_033597702.1">
    <property type="nucleotide sequence ID" value="XM_033739125.1"/>
</dbReference>
<protein>
    <submittedName>
        <fullName evidence="1">Uncharacterized protein</fullName>
    </submittedName>
</protein>
<evidence type="ECO:0000313" key="2">
    <source>
        <dbReference type="Proteomes" id="UP000799437"/>
    </source>
</evidence>
<dbReference type="InterPro" id="IPR050754">
    <property type="entry name" value="FKBP4/5/8-like"/>
</dbReference>
<sequence>MDASRLLALPRELRDQVYEHLLHPSANRTRSEEDGRITYHWDLNIYRVNHQIHEESKSVFRRLNCFIKIYTIFPESDRYLSQENYVTFISSGRPAELFADHHLSIYIESSYTFQHGLFKYLLHIDDLEWFSQIWFYSALGSPGINQHLEVTVTLHNPYSTSLYDNPVPKNLQKRLLEPFGKVKQLQSISFKGNPYPSIEKAVREEMEIPYMTAEKCLEAAVQFKEEGNIALKANRPEDAIESYIKSFEAIHIVIVNKRRKDYADRFFGAAPELTSGPYKGRLAYTAWLTIRIQLVANVVFAYLKLENWEMAYHWGNRSIQLMRDTVGTVESEPYTGLPGVPVSDQLGRIYYRTSVAAKQMGDKTEARALLRVAMKYLPNDRTVATEHASVALRI</sequence>
<evidence type="ECO:0000313" key="1">
    <source>
        <dbReference type="EMBL" id="KAF2755251.1"/>
    </source>
</evidence>
<dbReference type="GeneID" id="54480179"/>
<dbReference type="InterPro" id="IPR011990">
    <property type="entry name" value="TPR-like_helical_dom_sf"/>
</dbReference>
<organism evidence="1 2">
    <name type="scientific">Pseudovirgaria hyperparasitica</name>
    <dbReference type="NCBI Taxonomy" id="470096"/>
    <lineage>
        <taxon>Eukaryota</taxon>
        <taxon>Fungi</taxon>
        <taxon>Dikarya</taxon>
        <taxon>Ascomycota</taxon>
        <taxon>Pezizomycotina</taxon>
        <taxon>Dothideomycetes</taxon>
        <taxon>Dothideomycetes incertae sedis</taxon>
        <taxon>Acrospermales</taxon>
        <taxon>Acrospermaceae</taxon>
        <taxon>Pseudovirgaria</taxon>
    </lineage>
</organism>
<dbReference type="Gene3D" id="1.25.40.10">
    <property type="entry name" value="Tetratricopeptide repeat domain"/>
    <property type="match status" value="1"/>
</dbReference>
<accession>A0A6A6W2K0</accession>